<sequence length="65" mass="7709">MMGMAFVEIINQLKELEKRLNEISYPPESTFQPSFSLKIRKAELDCLQHHLPVFEIDEFLEKVEQ</sequence>
<dbReference type="STRING" id="1434111.MSLAZ_0919"/>
<organism evidence="1 2">
    <name type="scientific">Methanosarcina lacustris Z-7289</name>
    <dbReference type="NCBI Taxonomy" id="1434111"/>
    <lineage>
        <taxon>Archaea</taxon>
        <taxon>Methanobacteriati</taxon>
        <taxon>Methanobacteriota</taxon>
        <taxon>Stenosarchaea group</taxon>
        <taxon>Methanomicrobia</taxon>
        <taxon>Methanosarcinales</taxon>
        <taxon>Methanosarcinaceae</taxon>
        <taxon>Methanosarcina</taxon>
    </lineage>
</organism>
<accession>A0A0E3WS66</accession>
<dbReference type="Proteomes" id="UP000033072">
    <property type="component" value="Chromosome"/>
</dbReference>
<reference evidence="1 2" key="1">
    <citation type="submission" date="2014-07" db="EMBL/GenBank/DDBJ databases">
        <title>Methanogenic archaea and the global carbon cycle.</title>
        <authorList>
            <person name="Henriksen J.R."/>
            <person name="Luke J."/>
            <person name="Reinhart S."/>
            <person name="Benedict M.N."/>
            <person name="Youngblut N.D."/>
            <person name="Metcalf M.E."/>
            <person name="Whitaker R.J."/>
            <person name="Metcalf W.W."/>
        </authorList>
    </citation>
    <scope>NUCLEOTIDE SEQUENCE [LARGE SCALE GENOMIC DNA]</scope>
    <source>
        <strain evidence="1 2">Z-7289</strain>
    </source>
</reference>
<proteinExistence type="predicted"/>
<dbReference type="KEGG" id="mls:MSLAZ_0919"/>
<name>A0A0E3WS66_9EURY</name>
<evidence type="ECO:0000313" key="1">
    <source>
        <dbReference type="EMBL" id="AKB74180.1"/>
    </source>
</evidence>
<gene>
    <name evidence="1" type="ORF">MSLAZ_0919</name>
</gene>
<dbReference type="HOGENOM" id="CLU_195716_0_0_2"/>
<evidence type="ECO:0000313" key="2">
    <source>
        <dbReference type="Proteomes" id="UP000033072"/>
    </source>
</evidence>
<dbReference type="EMBL" id="CP009515">
    <property type="protein sequence ID" value="AKB74180.1"/>
    <property type="molecule type" value="Genomic_DNA"/>
</dbReference>
<keyword evidence="2" id="KW-1185">Reference proteome</keyword>
<protein>
    <submittedName>
        <fullName evidence="1">Uncharacterized protein</fullName>
    </submittedName>
</protein>
<dbReference type="PATRIC" id="fig|1434111.4.peg.1172"/>
<dbReference type="AlphaFoldDB" id="A0A0E3WS66"/>